<dbReference type="InterPro" id="IPR049492">
    <property type="entry name" value="BD-FAE-like_dom"/>
</dbReference>
<dbReference type="PROSITE" id="PS51257">
    <property type="entry name" value="PROKAR_LIPOPROTEIN"/>
    <property type="match status" value="1"/>
</dbReference>
<accession>A0A1M4SSR9</accession>
<dbReference type="SUPFAM" id="SSF53474">
    <property type="entry name" value="alpha/beta-Hydrolases"/>
    <property type="match status" value="1"/>
</dbReference>
<dbReference type="AlphaFoldDB" id="A0A1M4SSR9"/>
<dbReference type="InterPro" id="IPR029058">
    <property type="entry name" value="AB_hydrolase_fold"/>
</dbReference>
<feature type="transmembrane region" description="Helical" evidence="2">
    <location>
        <begin position="12"/>
        <end position="30"/>
    </location>
</feature>
<dbReference type="PANTHER" id="PTHR48081">
    <property type="entry name" value="AB HYDROLASE SUPERFAMILY PROTEIN C4A8.06C"/>
    <property type="match status" value="1"/>
</dbReference>
<dbReference type="Proteomes" id="UP000184518">
    <property type="component" value="Unassembled WGS sequence"/>
</dbReference>
<dbReference type="STRING" id="1416778.SAMN05443633_10160"/>
<dbReference type="OrthoDB" id="9777975at2"/>
<organism evidence="4 5">
    <name type="scientific">Chryseobacterium arachidis</name>
    <dbReference type="NCBI Taxonomy" id="1416778"/>
    <lineage>
        <taxon>Bacteria</taxon>
        <taxon>Pseudomonadati</taxon>
        <taxon>Bacteroidota</taxon>
        <taxon>Flavobacteriia</taxon>
        <taxon>Flavobacteriales</taxon>
        <taxon>Weeksellaceae</taxon>
        <taxon>Chryseobacterium group</taxon>
        <taxon>Chryseobacterium</taxon>
    </lineage>
</organism>
<keyword evidence="1" id="KW-0378">Hydrolase</keyword>
<sequence>MKPLSYNIIHRFSINLFFILFFSCSALIYSQPPAEQPLTPPSSILPEKTDFLKDISYKTDNAGKPLLLDIYKPKNSTSDKLPVVVYVHGGAWAKGDKTVRADSYIESFILKLVDKNYAVISIDNTLVSETVHFPLPIQDTKDAVRWVRKNAEKYNFDINNIGFFGASSGAHLSMLSAYTNDTEYVGSPGLSAYSGKVNYVVSNFGPTDLNNLLHTRLGKFPVTIVGWFFKPIVEIRQKLVMGISGYDIQTEKRKAIDYLETVSPINDVENGIPTFMLHGNKDKVAPIKHSKRLARKLKKQNIEATLVVVKDGTHGFGNTDKAYLNQLTDKMVDFIESHKK</sequence>
<proteinExistence type="predicted"/>
<dbReference type="InterPro" id="IPR050300">
    <property type="entry name" value="GDXG_lipolytic_enzyme"/>
</dbReference>
<gene>
    <name evidence="4" type="ORF">SAMN05443633_10160</name>
</gene>
<reference evidence="5" key="1">
    <citation type="submission" date="2016-11" db="EMBL/GenBank/DDBJ databases">
        <authorList>
            <person name="Varghese N."/>
            <person name="Submissions S."/>
        </authorList>
    </citation>
    <scope>NUCLEOTIDE SEQUENCE [LARGE SCALE GENOMIC DNA]</scope>
    <source>
        <strain evidence="5">DSM 27619</strain>
    </source>
</reference>
<evidence type="ECO:0000313" key="5">
    <source>
        <dbReference type="Proteomes" id="UP000184518"/>
    </source>
</evidence>
<evidence type="ECO:0000256" key="2">
    <source>
        <dbReference type="SAM" id="Phobius"/>
    </source>
</evidence>
<keyword evidence="5" id="KW-1185">Reference proteome</keyword>
<protein>
    <submittedName>
        <fullName evidence="4">Triacylglycerol lipase</fullName>
    </submittedName>
</protein>
<dbReference type="Gene3D" id="3.40.50.1820">
    <property type="entry name" value="alpha/beta hydrolase"/>
    <property type="match status" value="1"/>
</dbReference>
<keyword evidence="2" id="KW-1133">Transmembrane helix</keyword>
<keyword evidence="2" id="KW-0472">Membrane</keyword>
<feature type="domain" description="BD-FAE-like" evidence="3">
    <location>
        <begin position="68"/>
        <end position="297"/>
    </location>
</feature>
<dbReference type="EMBL" id="FQUT01000001">
    <property type="protein sequence ID" value="SHE35231.1"/>
    <property type="molecule type" value="Genomic_DNA"/>
</dbReference>
<name>A0A1M4SSR9_9FLAO</name>
<evidence type="ECO:0000313" key="4">
    <source>
        <dbReference type="EMBL" id="SHE35231.1"/>
    </source>
</evidence>
<evidence type="ECO:0000259" key="3">
    <source>
        <dbReference type="Pfam" id="PF20434"/>
    </source>
</evidence>
<evidence type="ECO:0000256" key="1">
    <source>
        <dbReference type="ARBA" id="ARBA00022801"/>
    </source>
</evidence>
<dbReference type="RefSeq" id="WP_072952630.1">
    <property type="nucleotide sequence ID" value="NZ_FQUT01000001.1"/>
</dbReference>
<dbReference type="Pfam" id="PF20434">
    <property type="entry name" value="BD-FAE"/>
    <property type="match status" value="1"/>
</dbReference>
<keyword evidence="2" id="KW-0812">Transmembrane</keyword>
<dbReference type="PANTHER" id="PTHR48081:SF13">
    <property type="entry name" value="ALPHA_BETA HYDROLASE"/>
    <property type="match status" value="1"/>
</dbReference>
<dbReference type="GO" id="GO:0016787">
    <property type="term" value="F:hydrolase activity"/>
    <property type="evidence" value="ECO:0007669"/>
    <property type="project" value="UniProtKB-KW"/>
</dbReference>